<sequence length="285" mass="31956">MSLDSGRCEMISALRAVHPDMGLKKFATHVNGLLPSDMGLPKHLIRDYLRSNEKFANEEGAEKIASSLRPRDESFKTVVKQAFVAFREAERAYMLDETRQETAELRRTNAGVLLNYFRHYIEVLLTLKGVKPCTLFCSNPDTMLMRSLSDSGLSARIFTAVVCKYLVPVLERFDIESYGFKLHYIANDVKTDSPSGRFKGSWVFADTQSPLWPQVRDIFFSTDAEVITSESATAKALGYPVSFEGPPEYCIEFQDRTEFIHLGGDPNDGGGCIVGTYFRCKLGGE</sequence>
<reference evidence="1 2" key="1">
    <citation type="journal article" date="2023" name="PLoS ONE">
        <title>Cytospora paraplurivora sp. nov. isolated from orchards with fruit tree decline syndrome in Ontario, Canada.</title>
        <authorList>
            <person name="Ilyukhin E."/>
            <person name="Nguyen H.D.T."/>
            <person name="Castle A.J."/>
            <person name="Ellouze W."/>
        </authorList>
    </citation>
    <scope>NUCLEOTIDE SEQUENCE [LARGE SCALE GENOMIC DNA]</scope>
    <source>
        <strain evidence="1 2">FDS-564</strain>
    </source>
</reference>
<accession>A0AAN9UPS2</accession>
<dbReference type="AlphaFoldDB" id="A0AAN9UPS2"/>
<dbReference type="EMBL" id="JAJSPL020000003">
    <property type="protein sequence ID" value="KAK7747839.1"/>
    <property type="molecule type" value="Genomic_DNA"/>
</dbReference>
<evidence type="ECO:0000313" key="2">
    <source>
        <dbReference type="Proteomes" id="UP001320245"/>
    </source>
</evidence>
<gene>
    <name evidence="1" type="ORF">SLS53_001088</name>
</gene>
<name>A0AAN9UPS2_9PEZI</name>
<protein>
    <submittedName>
        <fullName evidence="1">Uncharacterized protein</fullName>
    </submittedName>
</protein>
<evidence type="ECO:0000313" key="1">
    <source>
        <dbReference type="EMBL" id="KAK7747839.1"/>
    </source>
</evidence>
<proteinExistence type="predicted"/>
<comment type="caution">
    <text evidence="1">The sequence shown here is derived from an EMBL/GenBank/DDBJ whole genome shotgun (WGS) entry which is preliminary data.</text>
</comment>
<organism evidence="1 2">
    <name type="scientific">Cytospora paraplurivora</name>
    <dbReference type="NCBI Taxonomy" id="2898453"/>
    <lineage>
        <taxon>Eukaryota</taxon>
        <taxon>Fungi</taxon>
        <taxon>Dikarya</taxon>
        <taxon>Ascomycota</taxon>
        <taxon>Pezizomycotina</taxon>
        <taxon>Sordariomycetes</taxon>
        <taxon>Sordariomycetidae</taxon>
        <taxon>Diaporthales</taxon>
        <taxon>Cytosporaceae</taxon>
        <taxon>Cytospora</taxon>
    </lineage>
</organism>
<dbReference type="Proteomes" id="UP001320245">
    <property type="component" value="Unassembled WGS sequence"/>
</dbReference>
<keyword evidence="2" id="KW-1185">Reference proteome</keyword>